<dbReference type="STRING" id="1231657.A0A1Y1ZHW8"/>
<evidence type="ECO:0000256" key="1">
    <source>
        <dbReference type="SAM" id="Coils"/>
    </source>
</evidence>
<dbReference type="AlphaFoldDB" id="A0A1Y1ZHW8"/>
<accession>A0A1Y1ZHW8</accession>
<dbReference type="Gene3D" id="1.10.287.1490">
    <property type="match status" value="1"/>
</dbReference>
<feature type="coiled-coil region" evidence="1">
    <location>
        <begin position="45"/>
        <end position="195"/>
    </location>
</feature>
<name>A0A1Y1ZHW8_9PLEO</name>
<evidence type="ECO:0000313" key="2">
    <source>
        <dbReference type="EMBL" id="ORY09842.1"/>
    </source>
</evidence>
<reference evidence="2 3" key="1">
    <citation type="submission" date="2016-07" db="EMBL/GenBank/DDBJ databases">
        <title>Pervasive Adenine N6-methylation of Active Genes in Fungi.</title>
        <authorList>
            <consortium name="DOE Joint Genome Institute"/>
            <person name="Mondo S.J."/>
            <person name="Dannebaum R.O."/>
            <person name="Kuo R.C."/>
            <person name="Labutti K."/>
            <person name="Haridas S."/>
            <person name="Kuo A."/>
            <person name="Salamov A."/>
            <person name="Ahrendt S.R."/>
            <person name="Lipzen A."/>
            <person name="Sullivan W."/>
            <person name="Andreopoulos W.B."/>
            <person name="Clum A."/>
            <person name="Lindquist E."/>
            <person name="Daum C."/>
            <person name="Ramamoorthy G.K."/>
            <person name="Gryganskyi A."/>
            <person name="Culley D."/>
            <person name="Magnuson J.K."/>
            <person name="James T.Y."/>
            <person name="O'Malley M.A."/>
            <person name="Stajich J.E."/>
            <person name="Spatafora J.W."/>
            <person name="Visel A."/>
            <person name="Grigoriev I.V."/>
        </authorList>
    </citation>
    <scope>NUCLEOTIDE SEQUENCE [LARGE SCALE GENOMIC DNA]</scope>
    <source>
        <strain evidence="2 3">CBS 115471</strain>
    </source>
</reference>
<gene>
    <name evidence="2" type="ORF">BCR34DRAFT_589045</name>
</gene>
<proteinExistence type="predicted"/>
<protein>
    <submittedName>
        <fullName evidence="2">Uncharacterized protein</fullName>
    </submittedName>
</protein>
<keyword evidence="1" id="KW-0175">Coiled coil</keyword>
<sequence>MAQSSPATLRQRMKNIWDEALMLQFNIQDIIPQEMREYIKELLELDEAKEYIANFEGREKDLAAENKQLKKDLDAAKNAAQAIPEEMTELQSDNKGLQNKVDFYKKLKDDAEGYSERLQRRLDAALQNRTGLEQKNSKIAELEQENKELRDDVFKLNFKIQEHKSKAEAVQSEANKAAQEKQAELLQVAQDLAEKDSTARTIANEKGTIEEEYKSLLSNLGRENVECVEAVNRMSNHIRCMERLQIRAFTEAKILNRYYQGCLDIVHIYQCIFQQLFSPVEMEVTWLPNDLQKALQAADQECEQYKVIHEAFECEGLQHGDVHRELAGMAFSAERLQRSLGTIAGDVGDFLNALEKTPDLFSVLRGKLGVALKRSLWR</sequence>
<dbReference type="OrthoDB" id="3777090at2759"/>
<keyword evidence="3" id="KW-1185">Reference proteome</keyword>
<dbReference type="Proteomes" id="UP000193144">
    <property type="component" value="Unassembled WGS sequence"/>
</dbReference>
<comment type="caution">
    <text evidence="2">The sequence shown here is derived from an EMBL/GenBank/DDBJ whole genome shotgun (WGS) entry which is preliminary data.</text>
</comment>
<evidence type="ECO:0000313" key="3">
    <source>
        <dbReference type="Proteomes" id="UP000193144"/>
    </source>
</evidence>
<organism evidence="2 3">
    <name type="scientific">Clohesyomyces aquaticus</name>
    <dbReference type="NCBI Taxonomy" id="1231657"/>
    <lineage>
        <taxon>Eukaryota</taxon>
        <taxon>Fungi</taxon>
        <taxon>Dikarya</taxon>
        <taxon>Ascomycota</taxon>
        <taxon>Pezizomycotina</taxon>
        <taxon>Dothideomycetes</taxon>
        <taxon>Pleosporomycetidae</taxon>
        <taxon>Pleosporales</taxon>
        <taxon>Lindgomycetaceae</taxon>
        <taxon>Clohesyomyces</taxon>
    </lineage>
</organism>
<dbReference type="EMBL" id="MCFA01000081">
    <property type="protein sequence ID" value="ORY09842.1"/>
    <property type="molecule type" value="Genomic_DNA"/>
</dbReference>